<protein>
    <submittedName>
        <fullName evidence="3">Uncharacterized protein</fullName>
    </submittedName>
</protein>
<gene>
    <name evidence="3" type="ORF">EVOR1521_LOCUS26604</name>
</gene>
<feature type="compositionally biased region" description="Basic and acidic residues" evidence="2">
    <location>
        <begin position="320"/>
        <end position="349"/>
    </location>
</feature>
<feature type="compositionally biased region" description="Polar residues" evidence="2">
    <location>
        <begin position="428"/>
        <end position="438"/>
    </location>
</feature>
<feature type="compositionally biased region" description="Basic and acidic residues" evidence="2">
    <location>
        <begin position="477"/>
        <end position="540"/>
    </location>
</feature>
<evidence type="ECO:0000256" key="1">
    <source>
        <dbReference type="SAM" id="Coils"/>
    </source>
</evidence>
<feature type="compositionally biased region" description="Basic and acidic residues" evidence="2">
    <location>
        <begin position="440"/>
        <end position="466"/>
    </location>
</feature>
<feature type="compositionally biased region" description="Basic and acidic residues" evidence="2">
    <location>
        <begin position="227"/>
        <end position="252"/>
    </location>
</feature>
<dbReference type="EMBL" id="CAUJNA010003523">
    <property type="protein sequence ID" value="CAJ1404072.1"/>
    <property type="molecule type" value="Genomic_DNA"/>
</dbReference>
<dbReference type="Proteomes" id="UP001178507">
    <property type="component" value="Unassembled WGS sequence"/>
</dbReference>
<feature type="compositionally biased region" description="Basic and acidic residues" evidence="2">
    <location>
        <begin position="268"/>
        <end position="283"/>
    </location>
</feature>
<feature type="compositionally biased region" description="Basic and acidic residues" evidence="2">
    <location>
        <begin position="299"/>
        <end position="312"/>
    </location>
</feature>
<feature type="compositionally biased region" description="Basic and acidic residues" evidence="2">
    <location>
        <begin position="397"/>
        <end position="426"/>
    </location>
</feature>
<reference evidence="3" key="1">
    <citation type="submission" date="2023-08" db="EMBL/GenBank/DDBJ databases">
        <authorList>
            <person name="Chen Y."/>
            <person name="Shah S."/>
            <person name="Dougan E. K."/>
            <person name="Thang M."/>
            <person name="Chan C."/>
        </authorList>
    </citation>
    <scope>NUCLEOTIDE SEQUENCE</scope>
</reference>
<feature type="compositionally biased region" description="Basic and acidic residues" evidence="2">
    <location>
        <begin position="360"/>
        <end position="385"/>
    </location>
</feature>
<name>A0AA36JD68_9DINO</name>
<dbReference type="AlphaFoldDB" id="A0AA36JD68"/>
<sequence length="627" mass="66681">MTDDATLTQASLEALDSFGAMLLNSKISALHRRCILGIAWDTARCGDALLGTDDLAALSTEETALCEVGAICIAAAIELQLAKGSAIGSAKSAVVPNVRPWEWLQWRVEACARAAHIAGLDSNKSEALRNIAASLLEPYRLGFEELHQQELAALEVAQLRKELQAQEHQERQQKLKRIKEIQEQRSGGDPELQAALDLELKELAGQVASASSPLVGGKSLSGTSTAKDAKDGEETEAQDKHGKAEAGGKRESATLAAEDAKDGEETEAQDKREKAEAGGKRESATLTAEDAKDGEETEAQDKHGKAEADGKRASAASTSKDAKGAKDAKDGEEKELRDKHGQKEADGKRASAASTANDTKGAKEAKDSKDGEEKETEDKNGKKEAGGNSTSAASTTKDAKGAKEAKDSKDGEEKETEDKNGKKEAGGKSTSAASTTKDAQGAKEAKDSKDGEEKETEDKNGKKEAGGKSTSAASTTRDAKGAKEAKESKDGEEKETEDKNGKKEAKSGGKAGVDKDKLAKTEAEEKTLWVEPSGKSDSKDAVWLGPLSAREVLKMAEDQSLGPDGLVWGLHDRGEEKPSSKGALPLWQCLPELGNQLRRASEVQLRQRLEKRFQEMPRQEDATDVLG</sequence>
<feature type="coiled-coil region" evidence="1">
    <location>
        <begin position="149"/>
        <end position="185"/>
    </location>
</feature>
<feature type="compositionally biased region" description="Polar residues" evidence="2">
    <location>
        <begin position="387"/>
        <end position="396"/>
    </location>
</feature>
<keyword evidence="4" id="KW-1185">Reference proteome</keyword>
<evidence type="ECO:0000256" key="2">
    <source>
        <dbReference type="SAM" id="MobiDB-lite"/>
    </source>
</evidence>
<evidence type="ECO:0000313" key="4">
    <source>
        <dbReference type="Proteomes" id="UP001178507"/>
    </source>
</evidence>
<accession>A0AA36JD68</accession>
<keyword evidence="1" id="KW-0175">Coiled coil</keyword>
<feature type="region of interest" description="Disordered" evidence="2">
    <location>
        <begin position="208"/>
        <end position="541"/>
    </location>
</feature>
<proteinExistence type="predicted"/>
<organism evidence="3 4">
    <name type="scientific">Effrenium voratum</name>
    <dbReference type="NCBI Taxonomy" id="2562239"/>
    <lineage>
        <taxon>Eukaryota</taxon>
        <taxon>Sar</taxon>
        <taxon>Alveolata</taxon>
        <taxon>Dinophyceae</taxon>
        <taxon>Suessiales</taxon>
        <taxon>Symbiodiniaceae</taxon>
        <taxon>Effrenium</taxon>
    </lineage>
</organism>
<comment type="caution">
    <text evidence="3">The sequence shown here is derived from an EMBL/GenBank/DDBJ whole genome shotgun (WGS) entry which is preliminary data.</text>
</comment>
<evidence type="ECO:0000313" key="3">
    <source>
        <dbReference type="EMBL" id="CAJ1404072.1"/>
    </source>
</evidence>